<keyword evidence="2" id="KW-1185">Reference proteome</keyword>
<evidence type="ECO:0000313" key="2">
    <source>
        <dbReference type="Proteomes" id="UP000193411"/>
    </source>
</evidence>
<gene>
    <name evidence="1" type="ORF">BCR44DRAFT_1429698</name>
</gene>
<sequence length="104" mass="11061">MAHVTQGIVKVRINDGAHGRVLLRAKAGCFGVVIGSAVGVAVGVGVVRCGRNQGVLKATDLGITKQIVVPGKDVFAVDLDVLECVMWEVVRLLLVRGECERERL</sequence>
<protein>
    <submittedName>
        <fullName evidence="1">Uncharacterized protein</fullName>
    </submittedName>
</protein>
<evidence type="ECO:0000313" key="1">
    <source>
        <dbReference type="EMBL" id="ORZ37670.1"/>
    </source>
</evidence>
<dbReference type="Proteomes" id="UP000193411">
    <property type="component" value="Unassembled WGS sequence"/>
</dbReference>
<proteinExistence type="predicted"/>
<dbReference type="EMBL" id="MCFL01000011">
    <property type="protein sequence ID" value="ORZ37670.1"/>
    <property type="molecule type" value="Genomic_DNA"/>
</dbReference>
<comment type="caution">
    <text evidence="1">The sequence shown here is derived from an EMBL/GenBank/DDBJ whole genome shotgun (WGS) entry which is preliminary data.</text>
</comment>
<reference evidence="1 2" key="1">
    <citation type="submission" date="2016-07" db="EMBL/GenBank/DDBJ databases">
        <title>Pervasive Adenine N6-methylation of Active Genes in Fungi.</title>
        <authorList>
            <consortium name="DOE Joint Genome Institute"/>
            <person name="Mondo S.J."/>
            <person name="Dannebaum R.O."/>
            <person name="Kuo R.C."/>
            <person name="Labutti K."/>
            <person name="Haridas S."/>
            <person name="Kuo A."/>
            <person name="Salamov A."/>
            <person name="Ahrendt S.R."/>
            <person name="Lipzen A."/>
            <person name="Sullivan W."/>
            <person name="Andreopoulos W.B."/>
            <person name="Clum A."/>
            <person name="Lindquist E."/>
            <person name="Daum C."/>
            <person name="Ramamoorthy G.K."/>
            <person name="Gryganskyi A."/>
            <person name="Culley D."/>
            <person name="Magnuson J.K."/>
            <person name="James T.Y."/>
            <person name="O'Malley M.A."/>
            <person name="Stajich J.E."/>
            <person name="Spatafora J.W."/>
            <person name="Visel A."/>
            <person name="Grigoriev I.V."/>
        </authorList>
    </citation>
    <scope>NUCLEOTIDE SEQUENCE [LARGE SCALE GENOMIC DNA]</scope>
    <source>
        <strain evidence="1 2">PL171</strain>
    </source>
</reference>
<organism evidence="1 2">
    <name type="scientific">Catenaria anguillulae PL171</name>
    <dbReference type="NCBI Taxonomy" id="765915"/>
    <lineage>
        <taxon>Eukaryota</taxon>
        <taxon>Fungi</taxon>
        <taxon>Fungi incertae sedis</taxon>
        <taxon>Blastocladiomycota</taxon>
        <taxon>Blastocladiomycetes</taxon>
        <taxon>Blastocladiales</taxon>
        <taxon>Catenariaceae</taxon>
        <taxon>Catenaria</taxon>
    </lineage>
</organism>
<feature type="non-terminal residue" evidence="1">
    <location>
        <position position="104"/>
    </location>
</feature>
<dbReference type="AlphaFoldDB" id="A0A1Y2HST6"/>
<accession>A0A1Y2HST6</accession>
<name>A0A1Y2HST6_9FUNG</name>